<dbReference type="InterPro" id="IPR016163">
    <property type="entry name" value="Ald_DH_C"/>
</dbReference>
<dbReference type="Gene3D" id="3.40.309.10">
    <property type="entry name" value="Aldehyde Dehydrogenase, Chain A, domain 2"/>
    <property type="match status" value="1"/>
</dbReference>
<evidence type="ECO:0000313" key="5">
    <source>
        <dbReference type="EMBL" id="MDV5824867.1"/>
    </source>
</evidence>
<name>A0ABU3ZZW6_9SPHN</name>
<dbReference type="InterPro" id="IPR044086">
    <property type="entry name" value="LUC3-like"/>
</dbReference>
<keyword evidence="1 3" id="KW-0560">Oxidoreductase</keyword>
<dbReference type="InterPro" id="IPR029510">
    <property type="entry name" value="Ald_DH_CS_GLU"/>
</dbReference>
<dbReference type="PANTHER" id="PTHR11699">
    <property type="entry name" value="ALDEHYDE DEHYDROGENASE-RELATED"/>
    <property type="match status" value="1"/>
</dbReference>
<dbReference type="Pfam" id="PF00171">
    <property type="entry name" value="Aldedh"/>
    <property type="match status" value="1"/>
</dbReference>
<dbReference type="InterPro" id="IPR016161">
    <property type="entry name" value="Ald_DH/histidinol_DH"/>
</dbReference>
<evidence type="ECO:0000259" key="4">
    <source>
        <dbReference type="Pfam" id="PF00171"/>
    </source>
</evidence>
<sequence>MSDPKLLINGALRDGVRTMDVINPATGDAFAACPLADEALLDEAVAAARAAFPAWSARPIDERAALVTALADALQARAGEFSQLLTREQGKPLDQAGMEVMGAAFTLRAFAAMRLEPVLLKDDEKGKIVELRKPLGVVGAITPWNFPLMLLMNKLGPALMAGNTVVAKPAPTTPLTSLLFGGLCADILPPGVVNILCDDNDLGPAMTSHPDIAKISFTGSTETGKKVMQAAAATLKRVTLELGGNDAAIVLDDADPVDTARRIFQGAMANAGQVCVAIKRAYVPEAMYEIFCDELARLARVAIVDDGTRQGAQIGPIQNRTQFDKLKALLKSCAEEGQLVAGGDVIDRPGYFLSPTIVRDVDDDAAIVREEQFGPVLPVLKYRDLDDVIARANASDYGLGGSIWSADEERATAAAAQIQSGTVWVNQHLALNPTIPFRGAKSSGIGAELGADGLKEYTQASIINIKR</sequence>
<feature type="domain" description="Aldehyde dehydrogenase" evidence="4">
    <location>
        <begin position="17"/>
        <end position="461"/>
    </location>
</feature>
<evidence type="ECO:0000256" key="1">
    <source>
        <dbReference type="ARBA" id="ARBA00023002"/>
    </source>
</evidence>
<feature type="active site" evidence="2">
    <location>
        <position position="241"/>
    </location>
</feature>
<evidence type="ECO:0000256" key="2">
    <source>
        <dbReference type="PROSITE-ProRule" id="PRU10007"/>
    </source>
</evidence>
<protein>
    <submittedName>
        <fullName evidence="5">Aldehyde dehydrogenase family protein</fullName>
    </submittedName>
</protein>
<dbReference type="Proteomes" id="UP001185984">
    <property type="component" value="Unassembled WGS sequence"/>
</dbReference>
<gene>
    <name evidence="5" type="ORF">O0R41_14770</name>
</gene>
<dbReference type="InterPro" id="IPR015590">
    <property type="entry name" value="Aldehyde_DH_dom"/>
</dbReference>
<comment type="similarity">
    <text evidence="3">Belongs to the aldehyde dehydrogenase family.</text>
</comment>
<evidence type="ECO:0000256" key="3">
    <source>
        <dbReference type="RuleBase" id="RU003345"/>
    </source>
</evidence>
<dbReference type="RefSeq" id="WP_317517511.1">
    <property type="nucleotide sequence ID" value="NZ_JAPTHD010000006.1"/>
</dbReference>
<proteinExistence type="inferred from homology"/>
<dbReference type="SUPFAM" id="SSF53720">
    <property type="entry name" value="ALDH-like"/>
    <property type="match status" value="1"/>
</dbReference>
<reference evidence="6" key="1">
    <citation type="journal article" date="2022" name="J Environ Chem Eng">
        <title>Biodegradation of petroleum oil using a constructed nonpathogenic and heavy metal-tolerant bacterial consortium isolated from marine sponges.</title>
        <authorList>
            <person name="Dechsakulwatana C."/>
            <person name="Rungsihiranrut A."/>
            <person name="Muangchinda C."/>
            <person name="Ningthoujam R."/>
            <person name="Klankeo P."/>
            <person name="Pinyakong O."/>
        </authorList>
    </citation>
    <scope>NUCLEOTIDE SEQUENCE [LARGE SCALE GENOMIC DNA]</scope>
    <source>
        <strain evidence="6">MO2-4</strain>
    </source>
</reference>
<dbReference type="PROSITE" id="PS00687">
    <property type="entry name" value="ALDEHYDE_DEHYDR_GLU"/>
    <property type="match status" value="1"/>
</dbReference>
<comment type="caution">
    <text evidence="5">The sequence shown here is derived from an EMBL/GenBank/DDBJ whole genome shotgun (WGS) entry which is preliminary data.</text>
</comment>
<dbReference type="CDD" id="cd07106">
    <property type="entry name" value="ALDH_AldA-AAD23400"/>
    <property type="match status" value="1"/>
</dbReference>
<dbReference type="EMBL" id="JAPTHD010000006">
    <property type="protein sequence ID" value="MDV5824867.1"/>
    <property type="molecule type" value="Genomic_DNA"/>
</dbReference>
<keyword evidence="6" id="KW-1185">Reference proteome</keyword>
<dbReference type="InterPro" id="IPR016162">
    <property type="entry name" value="Ald_DH_N"/>
</dbReference>
<accession>A0ABU3ZZW6</accession>
<dbReference type="Gene3D" id="3.40.605.10">
    <property type="entry name" value="Aldehyde Dehydrogenase, Chain A, domain 1"/>
    <property type="match status" value="1"/>
</dbReference>
<evidence type="ECO:0000313" key="6">
    <source>
        <dbReference type="Proteomes" id="UP001185984"/>
    </source>
</evidence>
<organism evidence="5 6">
    <name type="scientific">Sphingobium naphthae</name>
    <dbReference type="NCBI Taxonomy" id="1886786"/>
    <lineage>
        <taxon>Bacteria</taxon>
        <taxon>Pseudomonadati</taxon>
        <taxon>Pseudomonadota</taxon>
        <taxon>Alphaproteobacteria</taxon>
        <taxon>Sphingomonadales</taxon>
        <taxon>Sphingomonadaceae</taxon>
        <taxon>Sphingobium</taxon>
    </lineage>
</organism>